<name>J3JCX3_9EURY</name>
<dbReference type="Proteomes" id="UP000007813">
    <property type="component" value="Unassembled WGS sequence"/>
</dbReference>
<proteinExistence type="predicted"/>
<gene>
    <name evidence="2" type="ORF">HSB1_48080</name>
</gene>
<comment type="caution">
    <text evidence="2">The sequence shown here is derived from an EMBL/GenBank/DDBJ whole genome shotgun (WGS) entry which is preliminary data.</text>
</comment>
<evidence type="ECO:0000313" key="3">
    <source>
        <dbReference type="Proteomes" id="UP000007813"/>
    </source>
</evidence>
<organism evidence="2 3">
    <name type="scientific">Halogranum salarium B-1</name>
    <dbReference type="NCBI Taxonomy" id="1210908"/>
    <lineage>
        <taxon>Archaea</taxon>
        <taxon>Methanobacteriati</taxon>
        <taxon>Methanobacteriota</taxon>
        <taxon>Stenosarchaea group</taxon>
        <taxon>Halobacteria</taxon>
        <taxon>Halobacteriales</taxon>
        <taxon>Haloferacaceae</taxon>
    </lineage>
</organism>
<evidence type="ECO:0000313" key="2">
    <source>
        <dbReference type="EMBL" id="EJN56991.1"/>
    </source>
</evidence>
<dbReference type="AlphaFoldDB" id="J3JCX3"/>
<reference evidence="2 3" key="1">
    <citation type="journal article" date="2012" name="J. Bacteriol.">
        <title>Draft Genome Sequence of the Extremely Halophilic Archaeon Halogranum salarium B-1T.</title>
        <authorList>
            <person name="Kim K.K."/>
            <person name="Lee K.C."/>
            <person name="Lee J.S."/>
        </authorList>
    </citation>
    <scope>NUCLEOTIDE SEQUENCE [LARGE SCALE GENOMIC DNA]</scope>
    <source>
        <strain evidence="2 3">B-1</strain>
    </source>
</reference>
<feature type="region of interest" description="Disordered" evidence="1">
    <location>
        <begin position="1"/>
        <end position="27"/>
    </location>
</feature>
<sequence length="43" mass="4466">MVGRIIVGEPGGSAEGSMPPDGKVPESQTIVDRTVVSYDEFTG</sequence>
<accession>J3JCX3</accession>
<evidence type="ECO:0000256" key="1">
    <source>
        <dbReference type="SAM" id="MobiDB-lite"/>
    </source>
</evidence>
<dbReference type="eggNOG" id="arCOG02918">
    <property type="taxonomic scope" value="Archaea"/>
</dbReference>
<protein>
    <submittedName>
        <fullName evidence="2">Halocyanin-like protein</fullName>
    </submittedName>
</protein>
<dbReference type="EMBL" id="ALJD01000017">
    <property type="protein sequence ID" value="EJN56991.1"/>
    <property type="molecule type" value="Genomic_DNA"/>
</dbReference>